<evidence type="ECO:0000313" key="2">
    <source>
        <dbReference type="Proteomes" id="UP000887581"/>
    </source>
</evidence>
<evidence type="ECO:0000313" key="3">
    <source>
        <dbReference type="WBParaSite" id="sdigi.contig222.g6314.t1"/>
    </source>
</evidence>
<dbReference type="Proteomes" id="UP000887581">
    <property type="component" value="Unplaced"/>
</dbReference>
<feature type="compositionally biased region" description="Low complexity" evidence="1">
    <location>
        <begin position="1"/>
        <end position="20"/>
    </location>
</feature>
<sequence length="846" mass="92611">MAEQQQQQQQEQQEQVNNQNRLPSDWFYSSVMLTNRLDIGEHANIVGFQMDHLERNDDQSSLSYSNHPDSEFLRQNTDILTDIYSNTVTTTPSSSFTSSSFRKTSFLTAYPETPLTHDKTIQNLDMEVKSLPNPSNRADLDCAYTTASSGNNFAVSSHSNLHNAAYQTRHSQRDQINKSRKRADIGSSRRGKKNDDNIQPERRIEEVEVEVEDSDGDDEGAPPSALYSHSTTNSSDKMKWDCGVRWPSAKRRIGMLTSSYSVNIDAHDNSGIPDAPDDDNDDGDGNGDGDDGGDGGEDDGDNDNDDADADLTTDMGSCTEMMDIDSELNGKTGEIIQVREVTTNTTLDNENFEGNNIISKGVMQLEDESNLTDASTTMATLGVASSLSTRQCSRVGESDERQRFASQENSIKVPIKKRLIHSSLTSALYNTSAGTTNTCTIIPPNTYDTSSEHHQLLPTTIASGTTIASIATDSAFSSCYQMSVTGSTGTVINDDPIPSVTTYPKLLTTNDVYGNILNDHIVRTVPNSAPPPITLGNSLSEAEIVNLLCQNLCDIERIIAQQRNAYSGTPGFQLPSLLSQCNGEQKPQVSYTGPLIVPNNEQQQQHQHHYHHHNVTVERRRSATIDSCDTRRFHPYATTTATTTITTTTITAAAAATTTTTTITTTTSTKAVPTTACCSNSITVWSPSLPSRADLKQKYLRSLAPVLYDLLTDDCESKNCQKTTDSMDCTILKSCVEPSVDSYFRSLSLLAATASLPITNNKFDHLPFNYIDYFALQQCSLLLGSAPVTSTDLLKLAQSANLLYSATVTTPTSNAETVLSDKIPFTNRIDQVNCFSDFVSFDVQGR</sequence>
<feature type="region of interest" description="Disordered" evidence="1">
    <location>
        <begin position="265"/>
        <end position="314"/>
    </location>
</feature>
<protein>
    <submittedName>
        <fullName evidence="3">Uncharacterized protein</fullName>
    </submittedName>
</protein>
<proteinExistence type="predicted"/>
<accession>A0A915PKF5</accession>
<reference evidence="3" key="1">
    <citation type="submission" date="2022-11" db="UniProtKB">
        <authorList>
            <consortium name="WormBaseParasite"/>
        </authorList>
    </citation>
    <scope>IDENTIFICATION</scope>
</reference>
<organism evidence="2 3">
    <name type="scientific">Setaria digitata</name>
    <dbReference type="NCBI Taxonomy" id="48799"/>
    <lineage>
        <taxon>Eukaryota</taxon>
        <taxon>Metazoa</taxon>
        <taxon>Ecdysozoa</taxon>
        <taxon>Nematoda</taxon>
        <taxon>Chromadorea</taxon>
        <taxon>Rhabditida</taxon>
        <taxon>Spirurina</taxon>
        <taxon>Spiruromorpha</taxon>
        <taxon>Filarioidea</taxon>
        <taxon>Setariidae</taxon>
        <taxon>Setaria</taxon>
    </lineage>
</organism>
<evidence type="ECO:0000256" key="1">
    <source>
        <dbReference type="SAM" id="MobiDB-lite"/>
    </source>
</evidence>
<keyword evidence="2" id="KW-1185">Reference proteome</keyword>
<name>A0A915PKF5_9BILA</name>
<feature type="compositionally biased region" description="Acidic residues" evidence="1">
    <location>
        <begin position="207"/>
        <end position="220"/>
    </location>
</feature>
<dbReference type="WBParaSite" id="sdigi.contig222.g6314.t1">
    <property type="protein sequence ID" value="sdigi.contig222.g6314.t1"/>
    <property type="gene ID" value="sdigi.contig222.g6314"/>
</dbReference>
<feature type="compositionally biased region" description="Acidic residues" evidence="1">
    <location>
        <begin position="275"/>
        <end position="311"/>
    </location>
</feature>
<dbReference type="AlphaFoldDB" id="A0A915PKF5"/>
<feature type="region of interest" description="Disordered" evidence="1">
    <location>
        <begin position="1"/>
        <end position="21"/>
    </location>
</feature>
<feature type="region of interest" description="Disordered" evidence="1">
    <location>
        <begin position="167"/>
        <end position="239"/>
    </location>
</feature>
<feature type="compositionally biased region" description="Basic and acidic residues" evidence="1">
    <location>
        <begin position="193"/>
        <end position="206"/>
    </location>
</feature>